<evidence type="ECO:0000256" key="1">
    <source>
        <dbReference type="SAM" id="Phobius"/>
    </source>
</evidence>
<dbReference type="AlphaFoldDB" id="A0A2B7XBQ0"/>
<keyword evidence="1" id="KW-0812">Transmembrane</keyword>
<evidence type="ECO:0000313" key="2">
    <source>
        <dbReference type="EMBL" id="PGH06395.1"/>
    </source>
</evidence>
<gene>
    <name evidence="2" type="ORF">GX51_02407</name>
</gene>
<name>A0A2B7XBQ0_9EURO</name>
<proteinExistence type="predicted"/>
<protein>
    <submittedName>
        <fullName evidence="2">Uncharacterized protein</fullName>
    </submittedName>
</protein>
<feature type="transmembrane region" description="Helical" evidence="1">
    <location>
        <begin position="109"/>
        <end position="126"/>
    </location>
</feature>
<sequence length="695" mass="76524">MEGTRGISRGAAFRPAYQPVLSENFLATSVPSRDPSAELLDGSRKIPQWPKGPQPLKKRTTGFVLRCLIDGILLLAIIPFLVLGSYAAVKNGKPVDDKEWHHLQVGMKTAVTAFPIVFAAVMGRLTKNLATWRLERGISLGHLEQLLGSSTVFSTFSTQVLMGSFNMLAIGLLCLWALSPLGGQSSLHILKTIPSFAVASKDIHTFNTEISSPFNAMRQPLSFLVPQLNGLYITSLMAPPEAKRAPTDVWGNLKVPLISHLTSNHTANETGWYNFDAFSEIVPYSSLIGIPVAGLPWNGNTTFTMESSYFDVDCFTLSAASQVPITSNFTMPPGTRPSRTKSEDPPNLLQIQNSTFYGEPNTTSSFNFGIDSFVDWMPGSLAELWDEGMSSVIPNVTDNERTFFDKKQTFVFQSKLPVFPGIEDPATVAYCNIRKVYVESAVYCVGDPTLINKPQCSATAIRSSRRPHQPADITPFLFTAVLDMFTTSLATSQGENQLSRFSLVEKYLNNTDTPLLVQDVGMQLHNLDKAVFSKRLTQVINTYYMASLFPSAMVGGLDAELPLYTINMYVEDPFKHNRTATLVTLEHHLYATDAAWLSVFLITTTVMFCAAIISSVLAFCTSIPDVLGYASSLTRDSAHFPHANEGSVLDGLIRSRKLKDKKVRLGDVQSSENIGLLAFSEKDLAARADKKKRYQ</sequence>
<dbReference type="STRING" id="2060905.A0A2B7XBQ0"/>
<dbReference type="OrthoDB" id="3692311at2759"/>
<feature type="transmembrane region" description="Helical" evidence="1">
    <location>
        <begin position="160"/>
        <end position="178"/>
    </location>
</feature>
<reference evidence="2 3" key="1">
    <citation type="submission" date="2017-10" db="EMBL/GenBank/DDBJ databases">
        <title>Comparative genomics in systemic dimorphic fungi from Ajellomycetaceae.</title>
        <authorList>
            <person name="Munoz J.F."/>
            <person name="Mcewen J.G."/>
            <person name="Clay O.K."/>
            <person name="Cuomo C.A."/>
        </authorList>
    </citation>
    <scope>NUCLEOTIDE SEQUENCE [LARGE SCALE GENOMIC DNA]</scope>
    <source>
        <strain evidence="2 3">UAMH130</strain>
    </source>
</reference>
<accession>A0A2B7XBQ0</accession>
<dbReference type="EMBL" id="PDNC01000022">
    <property type="protein sequence ID" value="PGH06395.1"/>
    <property type="molecule type" value="Genomic_DNA"/>
</dbReference>
<keyword evidence="3" id="KW-1185">Reference proteome</keyword>
<organism evidence="2 3">
    <name type="scientific">Blastomyces parvus</name>
    <dbReference type="NCBI Taxonomy" id="2060905"/>
    <lineage>
        <taxon>Eukaryota</taxon>
        <taxon>Fungi</taxon>
        <taxon>Dikarya</taxon>
        <taxon>Ascomycota</taxon>
        <taxon>Pezizomycotina</taxon>
        <taxon>Eurotiomycetes</taxon>
        <taxon>Eurotiomycetidae</taxon>
        <taxon>Onygenales</taxon>
        <taxon>Ajellomycetaceae</taxon>
        <taxon>Blastomyces</taxon>
    </lineage>
</organism>
<keyword evidence="1" id="KW-1133">Transmembrane helix</keyword>
<feature type="transmembrane region" description="Helical" evidence="1">
    <location>
        <begin position="63"/>
        <end position="89"/>
    </location>
</feature>
<comment type="caution">
    <text evidence="2">The sequence shown here is derived from an EMBL/GenBank/DDBJ whole genome shotgun (WGS) entry which is preliminary data.</text>
</comment>
<evidence type="ECO:0000313" key="3">
    <source>
        <dbReference type="Proteomes" id="UP000224080"/>
    </source>
</evidence>
<feature type="transmembrane region" description="Helical" evidence="1">
    <location>
        <begin position="594"/>
        <end position="619"/>
    </location>
</feature>
<dbReference type="Proteomes" id="UP000224080">
    <property type="component" value="Unassembled WGS sequence"/>
</dbReference>
<keyword evidence="1" id="KW-0472">Membrane</keyword>